<dbReference type="HOGENOM" id="CLU_2574030_0_0_1"/>
<proteinExistence type="predicted"/>
<reference evidence="3" key="1">
    <citation type="journal article" date="2014" name="Proc. Natl. Acad. Sci. U.S.A.">
        <title>Extensive sampling of basidiomycete genomes demonstrates inadequacy of the white-rot/brown-rot paradigm for wood decay fungi.</title>
        <authorList>
            <person name="Riley R."/>
            <person name="Salamov A.A."/>
            <person name="Brown D.W."/>
            <person name="Nagy L.G."/>
            <person name="Floudas D."/>
            <person name="Held B.W."/>
            <person name="Levasseur A."/>
            <person name="Lombard V."/>
            <person name="Morin E."/>
            <person name="Otillar R."/>
            <person name="Lindquist E.A."/>
            <person name="Sun H."/>
            <person name="LaButti K.M."/>
            <person name="Schmutz J."/>
            <person name="Jabbour D."/>
            <person name="Luo H."/>
            <person name="Baker S.E."/>
            <person name="Pisabarro A.G."/>
            <person name="Walton J.D."/>
            <person name="Blanchette R.A."/>
            <person name="Henrissat B."/>
            <person name="Martin F."/>
            <person name="Cullen D."/>
            <person name="Hibbett D.S."/>
            <person name="Grigoriev I.V."/>
        </authorList>
    </citation>
    <scope>NUCLEOTIDE SEQUENCE [LARGE SCALE GENOMIC DNA]</scope>
    <source>
        <strain evidence="3">CBS 339.88</strain>
    </source>
</reference>
<protein>
    <submittedName>
        <fullName evidence="2">Uncharacterized protein</fullName>
    </submittedName>
</protein>
<feature type="region of interest" description="Disordered" evidence="1">
    <location>
        <begin position="13"/>
        <end position="36"/>
    </location>
</feature>
<organism evidence="2 3">
    <name type="scientific">Galerina marginata (strain CBS 339.88)</name>
    <dbReference type="NCBI Taxonomy" id="685588"/>
    <lineage>
        <taxon>Eukaryota</taxon>
        <taxon>Fungi</taxon>
        <taxon>Dikarya</taxon>
        <taxon>Basidiomycota</taxon>
        <taxon>Agaricomycotina</taxon>
        <taxon>Agaricomycetes</taxon>
        <taxon>Agaricomycetidae</taxon>
        <taxon>Agaricales</taxon>
        <taxon>Agaricineae</taxon>
        <taxon>Strophariaceae</taxon>
        <taxon>Galerina</taxon>
    </lineage>
</organism>
<sequence>MLPAKVATFLVHESSRLDEDKEAAPETGNTSASSTPIYLLAGSPSAAQVPSRLGLGTIFRASPPQILCLETLSPQANERPA</sequence>
<gene>
    <name evidence="2" type="ORF">GALMADRAFT_235522</name>
</gene>
<evidence type="ECO:0000313" key="2">
    <source>
        <dbReference type="EMBL" id="KDR83413.1"/>
    </source>
</evidence>
<dbReference type="EMBL" id="KL142368">
    <property type="protein sequence ID" value="KDR83413.1"/>
    <property type="molecule type" value="Genomic_DNA"/>
</dbReference>
<dbReference type="AlphaFoldDB" id="A0A067TWM2"/>
<evidence type="ECO:0000256" key="1">
    <source>
        <dbReference type="SAM" id="MobiDB-lite"/>
    </source>
</evidence>
<feature type="compositionally biased region" description="Basic and acidic residues" evidence="1">
    <location>
        <begin position="13"/>
        <end position="24"/>
    </location>
</feature>
<accession>A0A067TWM2</accession>
<name>A0A067TWM2_GALM3</name>
<keyword evidence="3" id="KW-1185">Reference proteome</keyword>
<dbReference type="Proteomes" id="UP000027222">
    <property type="component" value="Unassembled WGS sequence"/>
</dbReference>
<feature type="compositionally biased region" description="Polar residues" evidence="1">
    <location>
        <begin position="27"/>
        <end position="36"/>
    </location>
</feature>
<evidence type="ECO:0000313" key="3">
    <source>
        <dbReference type="Proteomes" id="UP000027222"/>
    </source>
</evidence>